<dbReference type="PANTHER" id="PTHR33452:SF1">
    <property type="entry name" value="INNER MEMBRANE PROTEIN YPHA-RELATED"/>
    <property type="match status" value="1"/>
</dbReference>
<dbReference type="Pfam" id="PF07681">
    <property type="entry name" value="DoxX"/>
    <property type="match status" value="1"/>
</dbReference>
<evidence type="ECO:0000256" key="2">
    <source>
        <dbReference type="ARBA" id="ARBA00006679"/>
    </source>
</evidence>
<proteinExistence type="inferred from homology"/>
<organism evidence="8">
    <name type="scientific">Coralloluteibacterium stylophorae</name>
    <dbReference type="NCBI Taxonomy" id="1776034"/>
    <lineage>
        <taxon>Bacteria</taxon>
        <taxon>Pseudomonadati</taxon>
        <taxon>Pseudomonadota</taxon>
        <taxon>Gammaproteobacteria</taxon>
        <taxon>Lysobacterales</taxon>
        <taxon>Lysobacteraceae</taxon>
        <taxon>Coralloluteibacterium</taxon>
    </lineage>
</organism>
<evidence type="ECO:0000256" key="4">
    <source>
        <dbReference type="ARBA" id="ARBA00022692"/>
    </source>
</evidence>
<evidence type="ECO:0000313" key="10">
    <source>
        <dbReference type="Proteomes" id="UP000675747"/>
    </source>
</evidence>
<comment type="similarity">
    <text evidence="2">Belongs to the DoxX family.</text>
</comment>
<dbReference type="RefSeq" id="WP_211925095.1">
    <property type="nucleotide sequence ID" value="NZ_JAGQFT020000009.1"/>
</dbReference>
<keyword evidence="10" id="KW-1185">Reference proteome</keyword>
<name>A0A8J8AWZ1_9GAMM</name>
<feature type="transmembrane region" description="Helical" evidence="7">
    <location>
        <begin position="73"/>
        <end position="91"/>
    </location>
</feature>
<evidence type="ECO:0000256" key="5">
    <source>
        <dbReference type="ARBA" id="ARBA00022989"/>
    </source>
</evidence>
<dbReference type="EMBL" id="JAGQFT010000003">
    <property type="protein sequence ID" value="MBR0561129.1"/>
    <property type="molecule type" value="Genomic_DNA"/>
</dbReference>
<evidence type="ECO:0000313" key="8">
    <source>
        <dbReference type="EMBL" id="MBR0561129.1"/>
    </source>
</evidence>
<dbReference type="GO" id="GO:0005886">
    <property type="term" value="C:plasma membrane"/>
    <property type="evidence" value="ECO:0007669"/>
    <property type="project" value="UniProtKB-SubCell"/>
</dbReference>
<evidence type="ECO:0000256" key="3">
    <source>
        <dbReference type="ARBA" id="ARBA00022475"/>
    </source>
</evidence>
<keyword evidence="5 7" id="KW-1133">Transmembrane helix</keyword>
<gene>
    <name evidence="8" type="ORF">KB893_01140</name>
    <name evidence="9" type="ORF">KB893_013360</name>
</gene>
<dbReference type="InterPro" id="IPR032808">
    <property type="entry name" value="DoxX"/>
</dbReference>
<evidence type="ECO:0000256" key="7">
    <source>
        <dbReference type="SAM" id="Phobius"/>
    </source>
</evidence>
<sequence>MRHVHTATYPVGRALLGLLFLVSGLGKIAGFDAVAGWMAAAGLPVAPALLVATIALETVAGAMLVLGVRPRWAAAALAVFLVPTTLLFHAFWNAGAESYQTELTSFLKNAAILGGMLLVLRQEATRTAPAKAG</sequence>
<keyword evidence="6 7" id="KW-0472">Membrane</keyword>
<accession>A0A8J8AWZ1</accession>
<feature type="transmembrane region" description="Helical" evidence="7">
    <location>
        <begin position="46"/>
        <end position="66"/>
    </location>
</feature>
<dbReference type="Proteomes" id="UP000675747">
    <property type="component" value="Unassembled WGS sequence"/>
</dbReference>
<comment type="caution">
    <text evidence="8">The sequence shown here is derived from an EMBL/GenBank/DDBJ whole genome shotgun (WGS) entry which is preliminary data.</text>
</comment>
<evidence type="ECO:0000256" key="6">
    <source>
        <dbReference type="ARBA" id="ARBA00023136"/>
    </source>
</evidence>
<dbReference type="EMBL" id="JAGQFT020000009">
    <property type="protein sequence ID" value="MBS7458122.1"/>
    <property type="molecule type" value="Genomic_DNA"/>
</dbReference>
<keyword evidence="3" id="KW-1003">Cell membrane</keyword>
<reference evidence="9 10" key="1">
    <citation type="journal article" date="2021" name="Microbiol. Resour. Announc.">
        <title>Draft Genome Sequence of Coralloluteibacterium stylophorae LMG 29479T.</title>
        <authorList>
            <person name="Karlyshev A.V."/>
            <person name="Kudryashova E.B."/>
            <person name="Ariskina E.V."/>
            <person name="Conroy A.P."/>
            <person name="Abidueva E.Y."/>
        </authorList>
    </citation>
    <scope>NUCLEOTIDE SEQUENCE [LARGE SCALE GENOMIC DNA]</scope>
    <source>
        <strain evidence="9 10">LMG 29479</strain>
    </source>
</reference>
<evidence type="ECO:0000256" key="1">
    <source>
        <dbReference type="ARBA" id="ARBA00004651"/>
    </source>
</evidence>
<reference evidence="8" key="2">
    <citation type="submission" date="2021-04" db="EMBL/GenBank/DDBJ databases">
        <authorList>
            <person name="Karlyshev A.V."/>
        </authorList>
    </citation>
    <scope>NUCLEOTIDE SEQUENCE</scope>
    <source>
        <strain evidence="8">LMG 29479</strain>
    </source>
</reference>
<evidence type="ECO:0000313" key="9">
    <source>
        <dbReference type="EMBL" id="MBS7458122.1"/>
    </source>
</evidence>
<dbReference type="InterPro" id="IPR051907">
    <property type="entry name" value="DoxX-like_oxidoreductase"/>
</dbReference>
<comment type="subcellular location">
    <subcellularLocation>
        <location evidence="1">Cell membrane</location>
        <topology evidence="1">Multi-pass membrane protein</topology>
    </subcellularLocation>
</comment>
<dbReference type="AlphaFoldDB" id="A0A8J8AWZ1"/>
<keyword evidence="4 7" id="KW-0812">Transmembrane</keyword>
<dbReference type="PANTHER" id="PTHR33452">
    <property type="entry name" value="OXIDOREDUCTASE CATD-RELATED"/>
    <property type="match status" value="1"/>
</dbReference>
<protein>
    <submittedName>
        <fullName evidence="8">DoxX family protein</fullName>
    </submittedName>
</protein>